<dbReference type="AlphaFoldDB" id="A0A0E9TN20"/>
<reference evidence="1" key="2">
    <citation type="journal article" date="2015" name="Fish Shellfish Immunol.">
        <title>Early steps in the European eel (Anguilla anguilla)-Vibrio vulnificus interaction in the gills: Role of the RtxA13 toxin.</title>
        <authorList>
            <person name="Callol A."/>
            <person name="Pajuelo D."/>
            <person name="Ebbesson L."/>
            <person name="Teles M."/>
            <person name="MacKenzie S."/>
            <person name="Amaro C."/>
        </authorList>
    </citation>
    <scope>NUCLEOTIDE SEQUENCE</scope>
</reference>
<dbReference type="EMBL" id="GBXM01054434">
    <property type="protein sequence ID" value="JAH54143.1"/>
    <property type="molecule type" value="Transcribed_RNA"/>
</dbReference>
<organism evidence="1">
    <name type="scientific">Anguilla anguilla</name>
    <name type="common">European freshwater eel</name>
    <name type="synonym">Muraena anguilla</name>
    <dbReference type="NCBI Taxonomy" id="7936"/>
    <lineage>
        <taxon>Eukaryota</taxon>
        <taxon>Metazoa</taxon>
        <taxon>Chordata</taxon>
        <taxon>Craniata</taxon>
        <taxon>Vertebrata</taxon>
        <taxon>Euteleostomi</taxon>
        <taxon>Actinopterygii</taxon>
        <taxon>Neopterygii</taxon>
        <taxon>Teleostei</taxon>
        <taxon>Anguilliformes</taxon>
        <taxon>Anguillidae</taxon>
        <taxon>Anguilla</taxon>
    </lineage>
</organism>
<name>A0A0E9TN20_ANGAN</name>
<sequence length="37" mass="4324">MHAGYRLHHAQADPFLCTCWNSRTVISFYALFKGFHP</sequence>
<evidence type="ECO:0000313" key="1">
    <source>
        <dbReference type="EMBL" id="JAH54143.1"/>
    </source>
</evidence>
<proteinExistence type="predicted"/>
<reference evidence="1" key="1">
    <citation type="submission" date="2014-11" db="EMBL/GenBank/DDBJ databases">
        <authorList>
            <person name="Amaro Gonzalez C."/>
        </authorList>
    </citation>
    <scope>NUCLEOTIDE SEQUENCE</scope>
</reference>
<protein>
    <submittedName>
        <fullName evidence="1">Uncharacterized protein</fullName>
    </submittedName>
</protein>
<accession>A0A0E9TN20</accession>